<dbReference type="GO" id="GO:0016787">
    <property type="term" value="F:hydrolase activity"/>
    <property type="evidence" value="ECO:0007669"/>
    <property type="project" value="UniProtKB-KW"/>
</dbReference>
<proteinExistence type="predicted"/>
<organism evidence="2 3">
    <name type="scientific">Clostridium puniceum</name>
    <dbReference type="NCBI Taxonomy" id="29367"/>
    <lineage>
        <taxon>Bacteria</taxon>
        <taxon>Bacillati</taxon>
        <taxon>Bacillota</taxon>
        <taxon>Clostridia</taxon>
        <taxon>Eubacteriales</taxon>
        <taxon>Clostridiaceae</taxon>
        <taxon>Clostridium</taxon>
    </lineage>
</organism>
<dbReference type="AlphaFoldDB" id="A0A1S8T9N7"/>
<dbReference type="CDD" id="cd00267">
    <property type="entry name" value="ABC_ATPase"/>
    <property type="match status" value="2"/>
</dbReference>
<reference evidence="2 3" key="1">
    <citation type="submission" date="2016-05" db="EMBL/GenBank/DDBJ databases">
        <title>Microbial solvent formation.</title>
        <authorList>
            <person name="Poehlein A."/>
            <person name="Montoya Solano J.D."/>
            <person name="Flitsch S."/>
            <person name="Krabben P."/>
            <person name="Duerre P."/>
            <person name="Daniel R."/>
        </authorList>
    </citation>
    <scope>NUCLEOTIDE SEQUENCE [LARGE SCALE GENOMIC DNA]</scope>
    <source>
        <strain evidence="2 3">DSM 2619</strain>
    </source>
</reference>
<evidence type="ECO:0000313" key="2">
    <source>
        <dbReference type="EMBL" id="OOM74466.1"/>
    </source>
</evidence>
<comment type="caution">
    <text evidence="2">The sequence shown here is derived from an EMBL/GenBank/DDBJ whole genome shotgun (WGS) entry which is preliminary data.</text>
</comment>
<dbReference type="PANTHER" id="PTHR43581">
    <property type="entry name" value="ATP/GTP PHOSPHATASE"/>
    <property type="match status" value="1"/>
</dbReference>
<evidence type="ECO:0000259" key="1">
    <source>
        <dbReference type="Pfam" id="PF13175"/>
    </source>
</evidence>
<dbReference type="EC" id="3.6.3.33" evidence="2"/>
<keyword evidence="2" id="KW-0067">ATP-binding</keyword>
<keyword evidence="2" id="KW-0547">Nucleotide-binding</keyword>
<dbReference type="Pfam" id="PF13175">
    <property type="entry name" value="AAA_15"/>
    <property type="match status" value="1"/>
</dbReference>
<dbReference type="STRING" id="29367.CLPUN_39190"/>
<dbReference type="Proteomes" id="UP000190890">
    <property type="component" value="Unassembled WGS sequence"/>
</dbReference>
<name>A0A1S8T9N7_9CLOT</name>
<dbReference type="SUPFAM" id="SSF52540">
    <property type="entry name" value="P-loop containing nucleoside triphosphate hydrolases"/>
    <property type="match status" value="1"/>
</dbReference>
<dbReference type="PANTHER" id="PTHR43581:SF2">
    <property type="entry name" value="EXCINUCLEASE ATPASE SUBUNIT"/>
    <property type="match status" value="1"/>
</dbReference>
<keyword evidence="3" id="KW-1185">Reference proteome</keyword>
<dbReference type="InterPro" id="IPR051396">
    <property type="entry name" value="Bact_Antivir_Def_Nuclease"/>
</dbReference>
<protein>
    <submittedName>
        <fullName evidence="2">Vitamin B12 import ATP-binding protein BtuD</fullName>
        <ecNumber evidence="2">3.6.3.33</ecNumber>
    </submittedName>
</protein>
<gene>
    <name evidence="2" type="primary">btuD</name>
    <name evidence="2" type="ORF">CLPUN_39190</name>
</gene>
<dbReference type="Gene3D" id="3.40.50.300">
    <property type="entry name" value="P-loop containing nucleotide triphosphate hydrolases"/>
    <property type="match status" value="2"/>
</dbReference>
<dbReference type="InterPro" id="IPR027417">
    <property type="entry name" value="P-loop_NTPase"/>
</dbReference>
<evidence type="ECO:0000313" key="3">
    <source>
        <dbReference type="Proteomes" id="UP000190890"/>
    </source>
</evidence>
<feature type="domain" description="Endonuclease GajA/Old nuclease/RecF-like AAA" evidence="1">
    <location>
        <begin position="11"/>
        <end position="397"/>
    </location>
</feature>
<dbReference type="OrthoDB" id="1093370at2"/>
<dbReference type="GO" id="GO:0005524">
    <property type="term" value="F:ATP binding"/>
    <property type="evidence" value="ECO:0007669"/>
    <property type="project" value="UniProtKB-KW"/>
</dbReference>
<keyword evidence="2" id="KW-0378">Hydrolase</keyword>
<accession>A0A1S8T9N7</accession>
<sequence>MIRGINVLELFGRFDYNINFEKGVTIITGPNGYGKSTILKIIEALSKKRLSYLIHLDFRKIELILNEEESKIQIEKLENKLSINNSLFSYIEILNYNKNRDRRRVHVYDDVEDRYKYIREEYYYEVKNSRYIGEANIDNDRIIELEKQIQYIKDNIGDIHFIKEQRLMKKINKLRERNDEFIDTIEELPKKFIGLINNISSQYSSVSNGLDSTYPYRLFEMDNGIKDEEEFNKNMMEMNDKFDKLNKYDISEIKSTNSLKFKKEHAKALKIYFEDFNKKYKVYEDFVKRLDLFTDIINSRLSFKKIKISREDGIKIVDLENEEKKISLTQLSSGEKQEIVLFYELLFETGDELLILIDEPEISLHIVWQRMFMNDLLKIVEYKNINVIVATHSSAIINNHWDIQRDLGEIYENEFNKR</sequence>
<dbReference type="RefSeq" id="WP_077848903.1">
    <property type="nucleotide sequence ID" value="NZ_LZZM01000199.1"/>
</dbReference>
<dbReference type="InterPro" id="IPR041685">
    <property type="entry name" value="AAA_GajA/Old/RecF-like"/>
</dbReference>
<dbReference type="EMBL" id="LZZM01000199">
    <property type="protein sequence ID" value="OOM74466.1"/>
    <property type="molecule type" value="Genomic_DNA"/>
</dbReference>